<dbReference type="CDD" id="cd01763">
    <property type="entry name" value="Ubl_SUMO_like"/>
    <property type="match status" value="1"/>
</dbReference>
<comment type="similarity">
    <text evidence="1">Belongs to the short-chain dehydrogenases/reductases (SDR) family.</text>
</comment>
<dbReference type="EMBL" id="SEKV01000194">
    <property type="protein sequence ID" value="TFY61756.1"/>
    <property type="molecule type" value="Genomic_DNA"/>
</dbReference>
<dbReference type="PANTHER" id="PTHR42760">
    <property type="entry name" value="SHORT-CHAIN DEHYDROGENASES/REDUCTASES FAMILY MEMBER"/>
    <property type="match status" value="1"/>
</dbReference>
<organism evidence="4 5">
    <name type="scientific">Rhodofomes roseus</name>
    <dbReference type="NCBI Taxonomy" id="34475"/>
    <lineage>
        <taxon>Eukaryota</taxon>
        <taxon>Fungi</taxon>
        <taxon>Dikarya</taxon>
        <taxon>Basidiomycota</taxon>
        <taxon>Agaricomycotina</taxon>
        <taxon>Agaricomycetes</taxon>
        <taxon>Polyporales</taxon>
        <taxon>Rhodofomes</taxon>
    </lineage>
</organism>
<feature type="compositionally biased region" description="Basic and acidic residues" evidence="3">
    <location>
        <begin position="138"/>
        <end position="147"/>
    </location>
</feature>
<gene>
    <name evidence="4" type="ORF">EVJ58_g4309</name>
</gene>
<protein>
    <submittedName>
        <fullName evidence="4">Uncharacterized protein</fullName>
    </submittedName>
</protein>
<evidence type="ECO:0000313" key="4">
    <source>
        <dbReference type="EMBL" id="TFY61756.1"/>
    </source>
</evidence>
<dbReference type="Proteomes" id="UP000298390">
    <property type="component" value="Unassembled WGS sequence"/>
</dbReference>
<dbReference type="Gene3D" id="3.40.50.720">
    <property type="entry name" value="NAD(P)-binding Rossmann-like Domain"/>
    <property type="match status" value="1"/>
</dbReference>
<dbReference type="SUPFAM" id="SSF51735">
    <property type="entry name" value="NAD(P)-binding Rossmann-fold domains"/>
    <property type="match status" value="1"/>
</dbReference>
<feature type="region of interest" description="Disordered" evidence="3">
    <location>
        <begin position="325"/>
        <end position="377"/>
    </location>
</feature>
<dbReference type="GO" id="GO:0006633">
    <property type="term" value="P:fatty acid biosynthetic process"/>
    <property type="evidence" value="ECO:0007669"/>
    <property type="project" value="TreeGrafter"/>
</dbReference>
<dbReference type="GO" id="GO:0016616">
    <property type="term" value="F:oxidoreductase activity, acting on the CH-OH group of donors, NAD or NADP as acceptor"/>
    <property type="evidence" value="ECO:0007669"/>
    <property type="project" value="TreeGrafter"/>
</dbReference>
<feature type="region of interest" description="Disordered" evidence="3">
    <location>
        <begin position="1"/>
        <end position="39"/>
    </location>
</feature>
<dbReference type="PANTHER" id="PTHR42760:SF121">
    <property type="entry name" value="3-OXOACYL-(ACYL-CARRIER-PROTEIN) REDUCTASE"/>
    <property type="match status" value="1"/>
</dbReference>
<dbReference type="InterPro" id="IPR036291">
    <property type="entry name" value="NAD(P)-bd_dom_sf"/>
</dbReference>
<dbReference type="PROSITE" id="PS00061">
    <property type="entry name" value="ADH_SHORT"/>
    <property type="match status" value="1"/>
</dbReference>
<feature type="region of interest" description="Disordered" evidence="3">
    <location>
        <begin position="125"/>
        <end position="172"/>
    </location>
</feature>
<accession>A0A4Y9YGS0</accession>
<dbReference type="STRING" id="34475.A0A4Y9YGS0"/>
<keyword evidence="2" id="KW-0521">NADP</keyword>
<dbReference type="InterPro" id="IPR002347">
    <property type="entry name" value="SDR_fam"/>
</dbReference>
<name>A0A4Y9YGS0_9APHY</name>
<dbReference type="InterPro" id="IPR029071">
    <property type="entry name" value="Ubiquitin-like_domsf"/>
</dbReference>
<dbReference type="InterPro" id="IPR020904">
    <property type="entry name" value="Sc_DH/Rdtase_CS"/>
</dbReference>
<dbReference type="Gene3D" id="3.10.20.90">
    <property type="entry name" value="Phosphatidylinositol 3-kinase Catalytic Subunit, Chain A, domain 1"/>
    <property type="match status" value="2"/>
</dbReference>
<dbReference type="AlphaFoldDB" id="A0A4Y9YGS0"/>
<evidence type="ECO:0000313" key="5">
    <source>
        <dbReference type="Proteomes" id="UP000298390"/>
    </source>
</evidence>
<dbReference type="PRINTS" id="PR00081">
    <property type="entry name" value="GDHRDH"/>
</dbReference>
<feature type="compositionally biased region" description="Basic residues" evidence="3">
    <location>
        <begin position="87"/>
        <end position="96"/>
    </location>
</feature>
<comment type="caution">
    <text evidence="4">The sequence shown here is derived from an EMBL/GenBank/DDBJ whole genome shotgun (WGS) entry which is preliminary data.</text>
</comment>
<feature type="region of interest" description="Disordered" evidence="3">
    <location>
        <begin position="831"/>
        <end position="854"/>
    </location>
</feature>
<feature type="region of interest" description="Disordered" evidence="3">
    <location>
        <begin position="65"/>
        <end position="107"/>
    </location>
</feature>
<feature type="compositionally biased region" description="Polar residues" evidence="3">
    <location>
        <begin position="339"/>
        <end position="349"/>
    </location>
</feature>
<reference evidence="4 5" key="1">
    <citation type="submission" date="2019-01" db="EMBL/GenBank/DDBJ databases">
        <title>Genome sequencing of the rare red list fungi Fomitopsis rosea.</title>
        <authorList>
            <person name="Buettner E."/>
            <person name="Kellner H."/>
        </authorList>
    </citation>
    <scope>NUCLEOTIDE SEQUENCE [LARGE SCALE GENOMIC DNA]</scope>
    <source>
        <strain evidence="4 5">DSM 105464</strain>
    </source>
</reference>
<feature type="compositionally biased region" description="Basic and acidic residues" evidence="3">
    <location>
        <begin position="844"/>
        <end position="854"/>
    </location>
</feature>
<dbReference type="FunFam" id="3.40.50.720:FF:000084">
    <property type="entry name" value="Short-chain dehydrogenase reductase"/>
    <property type="match status" value="1"/>
</dbReference>
<proteinExistence type="inferred from homology"/>
<dbReference type="PRINTS" id="PR00080">
    <property type="entry name" value="SDRFAMILY"/>
</dbReference>
<dbReference type="Pfam" id="PF00106">
    <property type="entry name" value="adh_short"/>
    <property type="match status" value="1"/>
</dbReference>
<dbReference type="CDD" id="cd17080">
    <property type="entry name" value="Ubl_SLD2_Esc2_like"/>
    <property type="match status" value="1"/>
</dbReference>
<evidence type="ECO:0000256" key="3">
    <source>
        <dbReference type="SAM" id="MobiDB-lite"/>
    </source>
</evidence>
<sequence>MSTRPRPKPRRAQPVPALSPEPSSSFSPPPPTVSTVNAEDEDSLFLRNRNRTAQAWKKLNKVAEAQEAKQQVIEISDDDNEGVNATPRRRKKHNKKPEHDEALPSWTRMPAKEITLISSDEDEILDLIQPTLKGKRRREPERDERRDAKRSRSRSKSITPPPAVPEHARQHAREAIRQIMGSVPRLAAPIEIVEDSLDNIELDPELASIAQEMKSSAAERAREGSAAPDIGGPPIVTIRVKWVPHPKNPVARQQIWGFKVKRHDSFHALTEEVADLAEVITDNVILSYDDKRVFPSATPHSIGLWAEAELEVCDRITHEYLQEARRQRSMSVQPHDHYQTGSPSGNRSPSVILEEFSPEPEPEAGSHSTAGEDEEDDKFRLTLRSGKTKDITLTVRPSTTCEAIVKGFLKKAGLVDLYPNIGGPVGKKGKGKNAEGPRLMVDGDKLNPSSEIGGADLEDGDLVEVVGFDVDALRACSLASRALHRSSKSHIFRAITINSVDALNRFCKLLFTSPDVAPFVQELFFNTYRHFMRREPFVWIHHTVALPVRLKRLKTIGFSYVRFSDLAGYPVMPAFYENLSRYRGIRELRICSCDFEHIDALADFISTFAPRREQGQASPFALSLDCVSWGVPARVLPSRLDLCLTSFTIVNYSRADLVVSWLRHTPSLKILRVVTFKCVMGRELEVVGNFLRHLGDVLEYLQLGIRLDSVPRRVDVRTCFNLSRNVSLRSLHLRILDLDRHFMPWVPALLLQVAHLPLQNLTFDIWLHMPAQLDSPIWDNIEAILSSNGFKTVQNVLFIHQGALGFAETREALEKRFPALVQRRMLTALPPTQLPEAGPGAIGDRMRHGDDERNDRATKDTVFHSTDVTPMTGSCSDLRPAVEMFPVHTYTQHPRGMNLGPKRSISLIGCVSSGQCNRHALTQDPHPHTMAATPLRRIALITGAAQGIGRAIALRLAKDGLNVAVNDMPSKRQELQKVVAEIEHSGPGGQQAMVAVADISSENDVQVMTASVIEQLGGIDVMVANAGYLYAAELVDSTTEEWDKIMAINLRGTMLSYKYAAMQMIQQGRGGRIIAGASSSAGKQGCNNASAYAASKFGVRGLTQCAAIELAKYNITVNAYAPGAINTPMDAERGLAPGTTMLELTGMLERTPPPADPGVIASLVSYLVKPEAYFITGQTINVNGGTVFD</sequence>
<evidence type="ECO:0000256" key="1">
    <source>
        <dbReference type="ARBA" id="ARBA00006484"/>
    </source>
</evidence>
<dbReference type="SUPFAM" id="SSF54236">
    <property type="entry name" value="Ubiquitin-like"/>
    <property type="match status" value="2"/>
</dbReference>
<evidence type="ECO:0000256" key="2">
    <source>
        <dbReference type="ARBA" id="ARBA00022857"/>
    </source>
</evidence>
<feature type="compositionally biased region" description="Basic residues" evidence="3">
    <location>
        <begin position="1"/>
        <end position="11"/>
    </location>
</feature>
<dbReference type="GO" id="GO:0048038">
    <property type="term" value="F:quinone binding"/>
    <property type="evidence" value="ECO:0007669"/>
    <property type="project" value="TreeGrafter"/>
</dbReference>